<dbReference type="Proteomes" id="UP000274097">
    <property type="component" value="Unassembled WGS sequence"/>
</dbReference>
<dbReference type="EMBL" id="RAQU01000514">
    <property type="protein sequence ID" value="RKJ95816.1"/>
    <property type="molecule type" value="Genomic_DNA"/>
</dbReference>
<keyword evidence="1" id="KW-0805">Transcription regulation</keyword>
<evidence type="ECO:0000256" key="4">
    <source>
        <dbReference type="PROSITE-ProRule" id="PRU00335"/>
    </source>
</evidence>
<evidence type="ECO:0000313" key="9">
    <source>
        <dbReference type="Proteomes" id="UP000278036"/>
    </source>
</evidence>
<keyword evidence="2 4" id="KW-0238">DNA-binding</keyword>
<dbReference type="AlphaFoldDB" id="A0A3A9J241"/>
<keyword evidence="3" id="KW-0804">Transcription</keyword>
<sequence>SVNSGPRTRGRPRKFDRDAALAQATCLFWHRGFRGTSIADLSEAMGIGSPSLYAAFGSKADLYAETLRYYRESYGALAWGRFFSAESAREAVRCLLLDAAELFAKCRVDEVSGCMVTLASVDDETAELREFIRGLRALTLDRLEERVRLAIAGGEISPLVDTHALSRFAEAVLNGMSVEARSGATVADLRGVAEVAMLGWDASVSDGGDHRKQSNGSRSIR</sequence>
<dbReference type="InterPro" id="IPR001647">
    <property type="entry name" value="HTH_TetR"/>
</dbReference>
<feature type="DNA-binding region" description="H-T-H motif" evidence="4">
    <location>
        <begin position="37"/>
        <end position="56"/>
    </location>
</feature>
<evidence type="ECO:0000259" key="5">
    <source>
        <dbReference type="PROSITE" id="PS50977"/>
    </source>
</evidence>
<dbReference type="GO" id="GO:0003677">
    <property type="term" value="F:DNA binding"/>
    <property type="evidence" value="ECO:0007669"/>
    <property type="project" value="UniProtKB-UniRule"/>
</dbReference>
<dbReference type="SUPFAM" id="SSF48498">
    <property type="entry name" value="Tetracyclin repressor-like, C-terminal domain"/>
    <property type="match status" value="1"/>
</dbReference>
<dbReference type="PROSITE" id="PS50977">
    <property type="entry name" value="HTH_TETR_2"/>
    <property type="match status" value="1"/>
</dbReference>
<evidence type="ECO:0000313" key="6">
    <source>
        <dbReference type="EMBL" id="RKJ95816.1"/>
    </source>
</evidence>
<dbReference type="SUPFAM" id="SSF46689">
    <property type="entry name" value="Homeodomain-like"/>
    <property type="match status" value="1"/>
</dbReference>
<dbReference type="PANTHER" id="PTHR47506">
    <property type="entry name" value="TRANSCRIPTIONAL REGULATORY PROTEIN"/>
    <property type="match status" value="1"/>
</dbReference>
<dbReference type="Proteomes" id="UP000278036">
    <property type="component" value="Unassembled WGS sequence"/>
</dbReference>
<evidence type="ECO:0000256" key="1">
    <source>
        <dbReference type="ARBA" id="ARBA00023015"/>
    </source>
</evidence>
<dbReference type="EMBL" id="RFLX01000181">
    <property type="protein sequence ID" value="RMI13073.1"/>
    <property type="molecule type" value="Genomic_DNA"/>
</dbReference>
<dbReference type="Gene3D" id="1.10.357.10">
    <property type="entry name" value="Tetracycline Repressor, domain 2"/>
    <property type="match status" value="1"/>
</dbReference>
<dbReference type="InterPro" id="IPR009057">
    <property type="entry name" value="Homeodomain-like_sf"/>
</dbReference>
<dbReference type="InParanoid" id="A0A3A9J241"/>
<comment type="caution">
    <text evidence="6">The sequence shown here is derived from an EMBL/GenBank/DDBJ whole genome shotgun (WGS) entry which is preliminary data.</text>
</comment>
<feature type="non-terminal residue" evidence="6">
    <location>
        <position position="1"/>
    </location>
</feature>
<dbReference type="InterPro" id="IPR023772">
    <property type="entry name" value="DNA-bd_HTH_TetR-type_CS"/>
</dbReference>
<feature type="domain" description="HTH tetR-type" evidence="5">
    <location>
        <begin position="14"/>
        <end position="74"/>
    </location>
</feature>
<dbReference type="InterPro" id="IPR036271">
    <property type="entry name" value="Tet_transcr_reg_TetR-rel_C_sf"/>
</dbReference>
<dbReference type="RefSeq" id="WP_147426331.1">
    <property type="nucleotide sequence ID" value="NZ_RAQU01000514.1"/>
</dbReference>
<dbReference type="PANTHER" id="PTHR47506:SF1">
    <property type="entry name" value="HTH-TYPE TRANSCRIPTIONAL REGULATOR YJDC"/>
    <property type="match status" value="1"/>
</dbReference>
<proteinExistence type="predicted"/>
<organism evidence="6 9">
    <name type="scientific">Teichococcus wenyumeiae</name>
    <dbReference type="NCBI Taxonomy" id="2478470"/>
    <lineage>
        <taxon>Bacteria</taxon>
        <taxon>Pseudomonadati</taxon>
        <taxon>Pseudomonadota</taxon>
        <taxon>Alphaproteobacteria</taxon>
        <taxon>Acetobacterales</taxon>
        <taxon>Roseomonadaceae</taxon>
        <taxon>Roseomonas</taxon>
    </lineage>
</organism>
<dbReference type="OrthoDB" id="9795242at2"/>
<protein>
    <submittedName>
        <fullName evidence="6">TetR/AcrR family transcriptional regulator</fullName>
    </submittedName>
</protein>
<reference evidence="6 9" key="1">
    <citation type="submission" date="2018-09" db="EMBL/GenBank/DDBJ databases">
        <title>Roseomonas sp. nov., isolated from feces of Tibetan antelopes in the Qinghai-Tibet plateau, China.</title>
        <authorList>
            <person name="Tian Z."/>
        </authorList>
    </citation>
    <scope>NUCLEOTIDE SEQUENCE [LARGE SCALE GENOMIC DNA]</scope>
    <source>
        <strain evidence="7 8">Z23</strain>
        <strain evidence="6 9">Z24</strain>
    </source>
</reference>
<accession>A0A3A9J241</accession>
<evidence type="ECO:0000313" key="8">
    <source>
        <dbReference type="Proteomes" id="UP000274097"/>
    </source>
</evidence>
<dbReference type="Pfam" id="PF00440">
    <property type="entry name" value="TetR_N"/>
    <property type="match status" value="1"/>
</dbReference>
<dbReference type="PROSITE" id="PS01081">
    <property type="entry name" value="HTH_TETR_1"/>
    <property type="match status" value="1"/>
</dbReference>
<name>A0A3A9J241_9PROT</name>
<evidence type="ECO:0000256" key="2">
    <source>
        <dbReference type="ARBA" id="ARBA00023125"/>
    </source>
</evidence>
<dbReference type="Gene3D" id="1.10.10.60">
    <property type="entry name" value="Homeodomain-like"/>
    <property type="match status" value="1"/>
</dbReference>
<gene>
    <name evidence="6" type="ORF">D6Z83_28480</name>
    <name evidence="7" type="ORF">EBE87_28480</name>
</gene>
<evidence type="ECO:0000313" key="7">
    <source>
        <dbReference type="EMBL" id="RMI13073.1"/>
    </source>
</evidence>
<evidence type="ECO:0000256" key="3">
    <source>
        <dbReference type="ARBA" id="ARBA00023163"/>
    </source>
</evidence>
<keyword evidence="8" id="KW-1185">Reference proteome</keyword>